<sequence length="245" mass="27850">MPPALIMATCTDETIGFPTILNEMMRRARYAFRPKCAVYARGYGVGLVKYVATLHLGPRMVIGPPPPDFEAWGTSMEMAIQEVAWSAIIVLRHEHPELWEKPFTYIPVRGLGDPIAHVVTPPNGPFTIERCMAEVVTAYEIENRSLVWELEEARRHLVNLQVQVEPSIRTMTLPRTVPNAWPQNMPQEEAPPSHRCPHVVGVWVQARHVYNPISMGLHVRRVRVEPTTRESLLGDPERLSHESFI</sequence>
<reference evidence="1" key="1">
    <citation type="submission" date="2020-05" db="EMBL/GenBank/DDBJ databases">
        <title>WGS assembly of Panicum virgatum.</title>
        <authorList>
            <person name="Lovell J.T."/>
            <person name="Jenkins J."/>
            <person name="Shu S."/>
            <person name="Juenger T.E."/>
            <person name="Schmutz J."/>
        </authorList>
    </citation>
    <scope>NUCLEOTIDE SEQUENCE</scope>
    <source>
        <strain evidence="1">AP13</strain>
    </source>
</reference>
<dbReference type="Proteomes" id="UP000823388">
    <property type="component" value="Chromosome 4K"/>
</dbReference>
<accession>A0A8T0TG16</accession>
<name>A0A8T0TG16_PANVG</name>
<comment type="caution">
    <text evidence="1">The sequence shown here is derived from an EMBL/GenBank/DDBJ whole genome shotgun (WGS) entry which is preliminary data.</text>
</comment>
<evidence type="ECO:0000313" key="1">
    <source>
        <dbReference type="EMBL" id="KAG2610762.1"/>
    </source>
</evidence>
<dbReference type="AlphaFoldDB" id="A0A8T0TG16"/>
<protein>
    <submittedName>
        <fullName evidence="1">Uncharacterized protein</fullName>
    </submittedName>
</protein>
<gene>
    <name evidence="1" type="ORF">PVAP13_4KG219303</name>
</gene>
<dbReference type="EMBL" id="CM029043">
    <property type="protein sequence ID" value="KAG2610762.1"/>
    <property type="molecule type" value="Genomic_DNA"/>
</dbReference>
<evidence type="ECO:0000313" key="2">
    <source>
        <dbReference type="Proteomes" id="UP000823388"/>
    </source>
</evidence>
<organism evidence="1 2">
    <name type="scientific">Panicum virgatum</name>
    <name type="common">Blackwell switchgrass</name>
    <dbReference type="NCBI Taxonomy" id="38727"/>
    <lineage>
        <taxon>Eukaryota</taxon>
        <taxon>Viridiplantae</taxon>
        <taxon>Streptophyta</taxon>
        <taxon>Embryophyta</taxon>
        <taxon>Tracheophyta</taxon>
        <taxon>Spermatophyta</taxon>
        <taxon>Magnoliopsida</taxon>
        <taxon>Liliopsida</taxon>
        <taxon>Poales</taxon>
        <taxon>Poaceae</taxon>
        <taxon>PACMAD clade</taxon>
        <taxon>Panicoideae</taxon>
        <taxon>Panicodae</taxon>
        <taxon>Paniceae</taxon>
        <taxon>Panicinae</taxon>
        <taxon>Panicum</taxon>
        <taxon>Panicum sect. Hiantes</taxon>
    </lineage>
</organism>
<keyword evidence="2" id="KW-1185">Reference proteome</keyword>
<proteinExistence type="predicted"/>